<evidence type="ECO:0000313" key="2">
    <source>
        <dbReference type="EMBL" id="KAJ8783982.1"/>
    </source>
</evidence>
<comment type="caution">
    <text evidence="2">The sequence shown here is derived from an EMBL/GenBank/DDBJ whole genome shotgun (WGS) entry which is preliminary data.</text>
</comment>
<evidence type="ECO:0000313" key="3">
    <source>
        <dbReference type="Proteomes" id="UP001159641"/>
    </source>
</evidence>
<protein>
    <submittedName>
        <fullName evidence="2">Uncharacterized protein</fullName>
    </submittedName>
</protein>
<feature type="compositionally biased region" description="Basic and acidic residues" evidence="1">
    <location>
        <begin position="57"/>
        <end position="85"/>
    </location>
</feature>
<keyword evidence="3" id="KW-1185">Reference proteome</keyword>
<gene>
    <name evidence="2" type="ORF">J1605_009025</name>
</gene>
<reference evidence="2 3" key="1">
    <citation type="submission" date="2022-11" db="EMBL/GenBank/DDBJ databases">
        <title>Whole genome sequence of Eschrichtius robustus ER-17-0199.</title>
        <authorList>
            <person name="Bruniche-Olsen A."/>
            <person name="Black A.N."/>
            <person name="Fields C.J."/>
            <person name="Walden K."/>
            <person name="Dewoody J.A."/>
        </authorList>
    </citation>
    <scope>NUCLEOTIDE SEQUENCE [LARGE SCALE GENOMIC DNA]</scope>
    <source>
        <strain evidence="2">ER-17-0199</strain>
        <tissue evidence="2">Blubber</tissue>
    </source>
</reference>
<organism evidence="2 3">
    <name type="scientific">Eschrichtius robustus</name>
    <name type="common">California gray whale</name>
    <name type="synonym">Eschrichtius gibbosus</name>
    <dbReference type="NCBI Taxonomy" id="9764"/>
    <lineage>
        <taxon>Eukaryota</taxon>
        <taxon>Metazoa</taxon>
        <taxon>Chordata</taxon>
        <taxon>Craniata</taxon>
        <taxon>Vertebrata</taxon>
        <taxon>Euteleostomi</taxon>
        <taxon>Mammalia</taxon>
        <taxon>Eutheria</taxon>
        <taxon>Laurasiatheria</taxon>
        <taxon>Artiodactyla</taxon>
        <taxon>Whippomorpha</taxon>
        <taxon>Cetacea</taxon>
        <taxon>Mysticeti</taxon>
        <taxon>Eschrichtiidae</taxon>
        <taxon>Eschrichtius</taxon>
    </lineage>
</organism>
<proteinExistence type="predicted"/>
<dbReference type="Proteomes" id="UP001159641">
    <property type="component" value="Unassembled WGS sequence"/>
</dbReference>
<evidence type="ECO:0000256" key="1">
    <source>
        <dbReference type="SAM" id="MobiDB-lite"/>
    </source>
</evidence>
<dbReference type="EMBL" id="JAIQCJ010002079">
    <property type="protein sequence ID" value="KAJ8783982.1"/>
    <property type="molecule type" value="Genomic_DNA"/>
</dbReference>
<feature type="region of interest" description="Disordered" evidence="1">
    <location>
        <begin position="1"/>
        <end position="94"/>
    </location>
</feature>
<feature type="region of interest" description="Disordered" evidence="1">
    <location>
        <begin position="108"/>
        <end position="128"/>
    </location>
</feature>
<sequence length="128" mass="13267">MRLGPGQTNSQGLRPRPASARTCGREDGLERPGSRCPPGGRRLLGLAASDWPEGGDDALRARDAEEKAGGGWGRDRAPTPGRGDEGSMGAKESRIGFLSYEEALRRGEGGRGLGELPGRPATGCPEGG</sequence>
<feature type="compositionally biased region" description="Low complexity" evidence="1">
    <location>
        <begin position="34"/>
        <end position="46"/>
    </location>
</feature>
<name>A0AB34GYE4_ESCRO</name>
<accession>A0AB34GYE4</accession>
<feature type="compositionally biased region" description="Basic and acidic residues" evidence="1">
    <location>
        <begin position="23"/>
        <end position="33"/>
    </location>
</feature>
<dbReference type="AlphaFoldDB" id="A0AB34GYE4"/>
<feature type="compositionally biased region" description="Polar residues" evidence="1">
    <location>
        <begin position="1"/>
        <end position="12"/>
    </location>
</feature>